<name>A0AAN8XIR1_HALRR</name>
<accession>A0AAN8XIR1</accession>
<feature type="non-terminal residue" evidence="2">
    <location>
        <position position="1"/>
    </location>
</feature>
<feature type="region of interest" description="Disordered" evidence="1">
    <location>
        <begin position="1"/>
        <end position="30"/>
    </location>
</feature>
<feature type="compositionally biased region" description="Polar residues" evidence="1">
    <location>
        <begin position="1"/>
        <end position="10"/>
    </location>
</feature>
<dbReference type="AlphaFoldDB" id="A0AAN8XIR1"/>
<reference evidence="2 3" key="1">
    <citation type="submission" date="2023-11" db="EMBL/GenBank/DDBJ databases">
        <title>Halocaridina rubra genome assembly.</title>
        <authorList>
            <person name="Smith C."/>
        </authorList>
    </citation>
    <scope>NUCLEOTIDE SEQUENCE [LARGE SCALE GENOMIC DNA]</scope>
    <source>
        <strain evidence="2">EP-1</strain>
        <tissue evidence="2">Whole</tissue>
    </source>
</reference>
<keyword evidence="3" id="KW-1185">Reference proteome</keyword>
<sequence length="108" mass="12270">KPLHGRNTTRFPHPKTRINATRSADPHESPLLYGREAGVINRVSGHRSSAVRPDNNDRFVTYLNKLYIDKSDIFSTKRVDDPKEKCLDSLRKGNTEERGLPVLSSRSI</sequence>
<gene>
    <name evidence="2" type="ORF">SK128_010588</name>
</gene>
<organism evidence="2 3">
    <name type="scientific">Halocaridina rubra</name>
    <name type="common">Hawaiian red shrimp</name>
    <dbReference type="NCBI Taxonomy" id="373956"/>
    <lineage>
        <taxon>Eukaryota</taxon>
        <taxon>Metazoa</taxon>
        <taxon>Ecdysozoa</taxon>
        <taxon>Arthropoda</taxon>
        <taxon>Crustacea</taxon>
        <taxon>Multicrustacea</taxon>
        <taxon>Malacostraca</taxon>
        <taxon>Eumalacostraca</taxon>
        <taxon>Eucarida</taxon>
        <taxon>Decapoda</taxon>
        <taxon>Pleocyemata</taxon>
        <taxon>Caridea</taxon>
        <taxon>Atyoidea</taxon>
        <taxon>Atyidae</taxon>
        <taxon>Halocaridina</taxon>
    </lineage>
</organism>
<dbReference type="EMBL" id="JAXCGZ010002218">
    <property type="protein sequence ID" value="KAK7084197.1"/>
    <property type="molecule type" value="Genomic_DNA"/>
</dbReference>
<comment type="caution">
    <text evidence="2">The sequence shown here is derived from an EMBL/GenBank/DDBJ whole genome shotgun (WGS) entry which is preliminary data.</text>
</comment>
<dbReference type="Proteomes" id="UP001381693">
    <property type="component" value="Unassembled WGS sequence"/>
</dbReference>
<evidence type="ECO:0000313" key="2">
    <source>
        <dbReference type="EMBL" id="KAK7084197.1"/>
    </source>
</evidence>
<evidence type="ECO:0000256" key="1">
    <source>
        <dbReference type="SAM" id="MobiDB-lite"/>
    </source>
</evidence>
<protein>
    <submittedName>
        <fullName evidence="2">Uncharacterized protein</fullName>
    </submittedName>
</protein>
<proteinExistence type="predicted"/>
<evidence type="ECO:0000313" key="3">
    <source>
        <dbReference type="Proteomes" id="UP001381693"/>
    </source>
</evidence>